<keyword evidence="1" id="KW-1133">Transmembrane helix</keyword>
<evidence type="ECO:0000256" key="1">
    <source>
        <dbReference type="SAM" id="Phobius"/>
    </source>
</evidence>
<protein>
    <submittedName>
        <fullName evidence="2">Uncharacterized protein</fullName>
    </submittedName>
</protein>
<name>A0A100WIB0_MYCCR</name>
<accession>A0A100WIB0</accession>
<dbReference type="OrthoDB" id="4967011at2"/>
<evidence type="ECO:0000313" key="3">
    <source>
        <dbReference type="Proteomes" id="UP000069443"/>
    </source>
</evidence>
<dbReference type="Proteomes" id="UP000069443">
    <property type="component" value="Unassembled WGS sequence"/>
</dbReference>
<evidence type="ECO:0000313" key="2">
    <source>
        <dbReference type="EMBL" id="GAS98711.1"/>
    </source>
</evidence>
<keyword evidence="1" id="KW-0472">Membrane</keyword>
<feature type="transmembrane region" description="Helical" evidence="1">
    <location>
        <begin position="103"/>
        <end position="124"/>
    </location>
</feature>
<proteinExistence type="predicted"/>
<dbReference type="RefSeq" id="WP_062659501.1">
    <property type="nucleotide sequence ID" value="NZ_BCSY01000087.1"/>
</dbReference>
<reference evidence="3" key="1">
    <citation type="journal article" date="2016" name="Genome Announc.">
        <title>Draft Genome Sequences of Five Rapidly Growing Mycobacterium Species, M. thermoresistibile, M. fortuitum subsp. acetamidolyticum, M. canariasense, M. brisbanense, and M. novocastrense.</title>
        <authorList>
            <person name="Katahira K."/>
            <person name="Ogura Y."/>
            <person name="Gotoh Y."/>
            <person name="Hayashi T."/>
        </authorList>
    </citation>
    <scope>NUCLEOTIDE SEQUENCE [LARGE SCALE GENOMIC DNA]</scope>
    <source>
        <strain evidence="3">JCM15298</strain>
    </source>
</reference>
<keyword evidence="3" id="KW-1185">Reference proteome</keyword>
<keyword evidence="1" id="KW-0812">Transmembrane</keyword>
<dbReference type="AlphaFoldDB" id="A0A100WIB0"/>
<organism evidence="2 3">
    <name type="scientific">Mycolicibacterium canariasense</name>
    <name type="common">Mycobacterium canariasense</name>
    <dbReference type="NCBI Taxonomy" id="228230"/>
    <lineage>
        <taxon>Bacteria</taxon>
        <taxon>Bacillati</taxon>
        <taxon>Actinomycetota</taxon>
        <taxon>Actinomycetes</taxon>
        <taxon>Mycobacteriales</taxon>
        <taxon>Mycobacteriaceae</taxon>
        <taxon>Mycolicibacterium</taxon>
    </lineage>
</organism>
<feature type="transmembrane region" description="Helical" evidence="1">
    <location>
        <begin position="65"/>
        <end position="83"/>
    </location>
</feature>
<dbReference type="EMBL" id="BCSY01000087">
    <property type="protein sequence ID" value="GAS98711.1"/>
    <property type="molecule type" value="Genomic_DNA"/>
</dbReference>
<comment type="caution">
    <text evidence="2">The sequence shown here is derived from an EMBL/GenBank/DDBJ whole genome shotgun (WGS) entry which is preliminary data.</text>
</comment>
<dbReference type="STRING" id="228230.RMCC_5676"/>
<feature type="transmembrane region" description="Helical" evidence="1">
    <location>
        <begin position="38"/>
        <end position="58"/>
    </location>
</feature>
<gene>
    <name evidence="2" type="ORF">RMCC_5676</name>
</gene>
<sequence length="134" mass="13839">MSGWSAASAVYGRRLCAMVAAGSAALHVTMIGHAASPVLVVLVVAMAGACLFCAYELWRGCGPRTWLVVAVMNLAMIAVHWSMPAHHHGAPVAGPAEPMPALMGLATAVSLSEAVIATAVLYALTRRRDASAIM</sequence>
<reference evidence="3" key="2">
    <citation type="submission" date="2016-02" db="EMBL/GenBank/DDBJ databases">
        <title>Draft genome sequence of five rapidly growing Mycobacterium species.</title>
        <authorList>
            <person name="Katahira K."/>
            <person name="Gotou Y."/>
            <person name="Iida K."/>
            <person name="Ogura Y."/>
            <person name="Hayashi T."/>
        </authorList>
    </citation>
    <scope>NUCLEOTIDE SEQUENCE [LARGE SCALE GENOMIC DNA]</scope>
    <source>
        <strain evidence="3">JCM15298</strain>
    </source>
</reference>